<evidence type="ECO:0000256" key="2">
    <source>
        <dbReference type="ARBA" id="ARBA00022630"/>
    </source>
</evidence>
<dbReference type="EMBL" id="QMFY01000001">
    <property type="protein sequence ID" value="RAW03268.1"/>
    <property type="molecule type" value="Genomic_DNA"/>
</dbReference>
<dbReference type="Pfam" id="PF00881">
    <property type="entry name" value="Nitroreductase"/>
    <property type="match status" value="1"/>
</dbReference>
<feature type="binding site" description="in other chain" evidence="8">
    <location>
        <begin position="144"/>
        <end position="146"/>
    </location>
    <ligand>
        <name>FMN</name>
        <dbReference type="ChEBI" id="CHEBI:58210"/>
        <note>ligand shared between dimeric partners</note>
    </ligand>
</feature>
<keyword evidence="4 7" id="KW-0521">NADP</keyword>
<comment type="cofactor">
    <cofactor evidence="8">
        <name>FMN</name>
        <dbReference type="ChEBI" id="CHEBI:58210"/>
    </cofactor>
    <text evidence="8">Binds 1 FMN per subunit.</text>
</comment>
<evidence type="ECO:0000256" key="1">
    <source>
        <dbReference type="ARBA" id="ARBA00007118"/>
    </source>
</evidence>
<dbReference type="PANTHER" id="PTHR43821">
    <property type="entry name" value="NAD(P)H NITROREDUCTASE YDJA-RELATED"/>
    <property type="match status" value="1"/>
</dbReference>
<dbReference type="PANTHER" id="PTHR43821:SF1">
    <property type="entry name" value="NAD(P)H NITROREDUCTASE YDJA-RELATED"/>
    <property type="match status" value="1"/>
</dbReference>
<dbReference type="EC" id="1.-.-.-" evidence="7"/>
<dbReference type="AlphaFoldDB" id="A0A364YBY5"/>
<dbReference type="Proteomes" id="UP000251889">
    <property type="component" value="Unassembled WGS sequence"/>
</dbReference>
<keyword evidence="11" id="KW-1185">Reference proteome</keyword>
<protein>
    <recommendedName>
        <fullName evidence="7">Putative NAD(P)H nitroreductase</fullName>
        <ecNumber evidence="7">1.-.-.-</ecNumber>
    </recommendedName>
</protein>
<accession>A0A364YBY5</accession>
<dbReference type="SUPFAM" id="SSF55469">
    <property type="entry name" value="FMN-dependent nitroreductase-like"/>
    <property type="match status" value="1"/>
</dbReference>
<dbReference type="GO" id="GO:0016491">
    <property type="term" value="F:oxidoreductase activity"/>
    <property type="evidence" value="ECO:0007669"/>
    <property type="project" value="UniProtKB-UniRule"/>
</dbReference>
<dbReference type="Gene3D" id="3.40.109.10">
    <property type="entry name" value="NADH Oxidase"/>
    <property type="match status" value="1"/>
</dbReference>
<evidence type="ECO:0000256" key="8">
    <source>
        <dbReference type="PIRSR" id="PIRSR000232-1"/>
    </source>
</evidence>
<feature type="binding site" description="in other chain" evidence="8">
    <location>
        <begin position="16"/>
        <end position="18"/>
    </location>
    <ligand>
        <name>FMN</name>
        <dbReference type="ChEBI" id="CHEBI:58210"/>
        <note>ligand shared between dimeric partners</note>
    </ligand>
</feature>
<evidence type="ECO:0000256" key="4">
    <source>
        <dbReference type="ARBA" id="ARBA00022857"/>
    </source>
</evidence>
<gene>
    <name evidence="10" type="ORF">DQQ10_04065</name>
</gene>
<sequence>MNSFNTSEFNTLIRNRRSVFQQQFSGERVPDEIVSQLLENANWAPNHRLTEPWRFIVYTGDGIKKLAEVQAAVYKSVTEADGTFKEDRYQNLLTKPMMSSHIIAIAMKRDPKKSVPEIEEVGAVYCAIQNMYLTMTAYGVAGYLSTGGVTYFEESKEAFGLSSEDKLIGFFYLGMPKGNAPDSKRKPIEEKVIWITS</sequence>
<dbReference type="OrthoDB" id="9804207at2"/>
<proteinExistence type="inferred from homology"/>
<keyword evidence="5 7" id="KW-0560">Oxidoreductase</keyword>
<feature type="binding site" evidence="8">
    <location>
        <position position="47"/>
    </location>
    <ligand>
        <name>FMN</name>
        <dbReference type="ChEBI" id="CHEBI:58210"/>
        <note>ligand shared between dimeric partners</note>
    </ligand>
</feature>
<reference evidence="10 11" key="1">
    <citation type="submission" date="2018-06" db="EMBL/GenBank/DDBJ databases">
        <title>Chryseolinea flavus sp. nov., a member of the phylum Bacteroidetes isolated from soil.</title>
        <authorList>
            <person name="Li Y."/>
            <person name="Wang J."/>
        </authorList>
    </citation>
    <scope>NUCLEOTIDE SEQUENCE [LARGE SCALE GENOMIC DNA]</scope>
    <source>
        <strain evidence="10 11">SDU1-6</strain>
    </source>
</reference>
<dbReference type="PIRSF" id="PIRSF000232">
    <property type="entry name" value="YdjA"/>
    <property type="match status" value="1"/>
</dbReference>
<keyword evidence="6 7" id="KW-0520">NAD</keyword>
<dbReference type="InterPro" id="IPR052530">
    <property type="entry name" value="NAD(P)H_nitroreductase"/>
</dbReference>
<comment type="caution">
    <text evidence="10">The sequence shown here is derived from an EMBL/GenBank/DDBJ whole genome shotgun (WGS) entry which is preliminary data.</text>
</comment>
<evidence type="ECO:0000256" key="6">
    <source>
        <dbReference type="ARBA" id="ARBA00023027"/>
    </source>
</evidence>
<evidence type="ECO:0000313" key="10">
    <source>
        <dbReference type="EMBL" id="RAW03268.1"/>
    </source>
</evidence>
<dbReference type="InterPro" id="IPR026021">
    <property type="entry name" value="YdjA-like"/>
</dbReference>
<dbReference type="InterPro" id="IPR029479">
    <property type="entry name" value="Nitroreductase"/>
</dbReference>
<dbReference type="InterPro" id="IPR000415">
    <property type="entry name" value="Nitroreductase-like"/>
</dbReference>
<organism evidence="10 11">
    <name type="scientific">Pseudochryseolinea flava</name>
    <dbReference type="NCBI Taxonomy" id="2059302"/>
    <lineage>
        <taxon>Bacteria</taxon>
        <taxon>Pseudomonadati</taxon>
        <taxon>Bacteroidota</taxon>
        <taxon>Cytophagia</taxon>
        <taxon>Cytophagales</taxon>
        <taxon>Fulvivirgaceae</taxon>
        <taxon>Pseudochryseolinea</taxon>
    </lineage>
</organism>
<evidence type="ECO:0000313" key="11">
    <source>
        <dbReference type="Proteomes" id="UP000251889"/>
    </source>
</evidence>
<name>A0A364YBY5_9BACT</name>
<dbReference type="RefSeq" id="WP_112745483.1">
    <property type="nucleotide sequence ID" value="NZ_QMFY01000001.1"/>
</dbReference>
<evidence type="ECO:0000259" key="9">
    <source>
        <dbReference type="Pfam" id="PF00881"/>
    </source>
</evidence>
<feature type="domain" description="Nitroreductase" evidence="9">
    <location>
        <begin position="13"/>
        <end position="174"/>
    </location>
</feature>
<keyword evidence="2 7" id="KW-0285">Flavoprotein</keyword>
<comment type="similarity">
    <text evidence="1 7">Belongs to the nitroreductase family.</text>
</comment>
<evidence type="ECO:0000256" key="3">
    <source>
        <dbReference type="ARBA" id="ARBA00022643"/>
    </source>
</evidence>
<evidence type="ECO:0000256" key="5">
    <source>
        <dbReference type="ARBA" id="ARBA00023002"/>
    </source>
</evidence>
<evidence type="ECO:0000256" key="7">
    <source>
        <dbReference type="PIRNR" id="PIRNR000232"/>
    </source>
</evidence>
<keyword evidence="3 7" id="KW-0288">FMN</keyword>
<dbReference type="CDD" id="cd02135">
    <property type="entry name" value="YdjA-like"/>
    <property type="match status" value="1"/>
</dbReference>